<dbReference type="AlphaFoldDB" id="A0A7J7J804"/>
<keyword evidence="2" id="KW-1185">Reference proteome</keyword>
<evidence type="ECO:0000313" key="1">
    <source>
        <dbReference type="EMBL" id="KAF6022163.1"/>
    </source>
</evidence>
<organism evidence="1 2">
    <name type="scientific">Bugula neritina</name>
    <name type="common">Brown bryozoan</name>
    <name type="synonym">Sertularia neritina</name>
    <dbReference type="NCBI Taxonomy" id="10212"/>
    <lineage>
        <taxon>Eukaryota</taxon>
        <taxon>Metazoa</taxon>
        <taxon>Spiralia</taxon>
        <taxon>Lophotrochozoa</taxon>
        <taxon>Bryozoa</taxon>
        <taxon>Gymnolaemata</taxon>
        <taxon>Cheilostomatida</taxon>
        <taxon>Flustrina</taxon>
        <taxon>Buguloidea</taxon>
        <taxon>Bugulidae</taxon>
        <taxon>Bugula</taxon>
    </lineage>
</organism>
<gene>
    <name evidence="1" type="ORF">EB796_019530</name>
</gene>
<dbReference type="EMBL" id="VXIV02002888">
    <property type="protein sequence ID" value="KAF6022163.1"/>
    <property type="molecule type" value="Genomic_DNA"/>
</dbReference>
<accession>A0A7J7J804</accession>
<proteinExistence type="predicted"/>
<dbReference type="Proteomes" id="UP000593567">
    <property type="component" value="Unassembled WGS sequence"/>
</dbReference>
<comment type="caution">
    <text evidence="1">The sequence shown here is derived from an EMBL/GenBank/DDBJ whole genome shotgun (WGS) entry which is preliminary data.</text>
</comment>
<reference evidence="1" key="1">
    <citation type="submission" date="2020-06" db="EMBL/GenBank/DDBJ databases">
        <title>Draft genome of Bugula neritina, a colonial animal packing powerful symbionts and potential medicines.</title>
        <authorList>
            <person name="Rayko M."/>
        </authorList>
    </citation>
    <scope>NUCLEOTIDE SEQUENCE [LARGE SCALE GENOMIC DNA]</scope>
    <source>
        <strain evidence="1">Kwan_BN1</strain>
    </source>
</reference>
<sequence>MPKVHSLGLRWELYGVLGEICLHTNNFLRTTISINIDDAQLIIFSYLSIRLRTRKYWLQTSKDLLF</sequence>
<protein>
    <submittedName>
        <fullName evidence="1">Uncharacterized protein</fullName>
    </submittedName>
</protein>
<name>A0A7J7J804_BUGNE</name>
<evidence type="ECO:0000313" key="2">
    <source>
        <dbReference type="Proteomes" id="UP000593567"/>
    </source>
</evidence>